<dbReference type="InterPro" id="IPR033646">
    <property type="entry name" value="CLU-central"/>
</dbReference>
<sequence>MSIPTAELTIAEITKLQDIFVAAQRPLTLDDFLDAFRSGLRKRVDQRLMTLLFALIDADDRDEITWVDFQNHIELVRADTQQNKEKLAAVHQLFEDQVEQQSKQIKELYHTAPIMRVFQPDDEVLVSASLDGTVKRWDAVTLQHVNTLHYNTNGATDAYFEQRSGLMVIANCDQTVSLYDLRQSHGKCLRTFLTCRTSIGDEVEVFRRQFRYPKPTPTFTFHGRPAPELEGSVLKRYWEAQHSNMLQRVWAYRTFVERYAATSMPATTTDVTSVCCRGGEEGRALLYLGLSNGGMHIYNPKILLRSEDEVAQAINPVATWRLHQSSINQILVDEGDEMLTTCGADSDIHMCHLERGMVLKTLRGSGSGGGGGGSALTDRCHTRGVKGIAASKTTGSRILASWGLERYAILWDPLVGKPTHTLDGHMSKLIDLVFSPINDNLIFTYSEDHTTKIWDRRTYRLLQQLRDHPWDVNGPPGCLHYDADRKSLITASHRLYWKHPTNRSDEESHAHTLPILSLSCCDAESILVSCDERSVRIWNLKTMQLMSKWPIQNVQNVSVDMSGVSVLVETGPEELKVHHSSNGTNALLLSGSAKPAYLAELSHQFLFWDLGYWIVATAKQLLVYDATTDPKTVMYPNPTFKKELWGLTDRIICMILCDGKLIVSLQDGFINFIIIGKEQPLDPKHQPFIRLEPLPRKFEEIDMKRSFLGGPLHTPPRQIIVDANKLRLARLANREASSILDEIPRGRADNEDRVECMAALSDHLIIGSRIGGVLSLWNLASRCEVFRFLATSHANVSITVIATGATQSTVFVADESGYMSVFDMSDLVNRNADELVETNTEERNVWYASQIRRIRWFRVDVGVISDITYSKSLNTLFVATTTPCLIMLSPTGERLAALGLEWPPNPPTNAAPYETLLRQYRQEVLMQRAESGSYTANELADYVMLHHGDVFADKETVVELLSDMCPDLPEIELERLMEKTAGGVYVPLHAKPLTTQSEEVKRREVPLSSVDQVRDVPMVEVWQSATEAFEVQKQTKPFTRRIAGHDQLLDDLDHSMVAKSQLLPWDADGEARVHVATDVVERGKAPVDEFLDLIEEETLRRRSMIEEQSGALSHIYGESLLRVHVAHVHHLIASTTQVVMSTYKLLTTSLVLWRDCVQHEHAGRTTITAVADKSLEKIRALCTADATRATQAAARRCGFTAHSLRQANTIMSPTTRPKICRSATPPCRALAERKKPRRSASMNDVSVILAPTWRQWGLPLACDDVPSESGASWSALWVQYLEDLPFRTAESFACKEARVQGLLHQFRQRCEFLVDGIIGTWSATVAQQAEYQWTKDGIHLHCVSNPVTAQMAGSMQRAVKCASKELTAQQAFVNAQHHSSIPIHCPLACVVRSFGLVFYCSAVLPLAAHEEVPWTGAPVSAAVTAATDQLFQALHLEFPNQPAAIPLDTRRYLSKANGTLWMVGLRTLYPSQGPQCGDTASASRRLRPEAVANATSALCAGCFSPHVSLIERRRADRDGIKLIRNVSTALVDIVAQELLQRSIRGVMPMAGDAVADVLHEHGVNMVYLSVITFTTIRLCSAIGVMRRVASTRRSGNTAGVIRAADAGRRVATVDETSAPQKLIKLLFTELIARTFRHVLDREMRELYLQLGLHRRSGKDARGGQSRQTTTPPSALRAACLQLASRRVNDLLLVGNNLSSLQFWNDHMANGCAAHFAHGEFGDRLSGEDCDVVMVWHRVEDMCGLEMTIEGDQFVVHSLTPKSKSVKYVLPFHEGKLLQYGVEHHADSDRALEHTLKSVVGPERWWLERHRARIAVRCPGAQLSLSTTSSSLSTAVARAPRHQCEWLRLETMTDLTQGRFETGSKKLDACLTHLNLTRPAGALSTLSEALTLCSLVDVYQWTGQHGQLRKTSEMYLTLIQRAVSSGVRGVSFLDLAHAQKTTARTLLAIPAQVLLHRRARDLLLSRFELLRRHLPQHHPSIMDALQEVAVSHVEMEEEYEGIEILHRVAHLAAQHLGSQHKTTCEAMEHIGAAYTQVGDYDKALSTYQGTLERRIKGYPQDAAERTVPHLCMVEMWLRKGDLTGAMQSMNYAASASGSLAFDSPVMMHKLSLDARLAELTDDLPAAISAWTKMLDAYERSVGSLSTQAAEALLELGMLLFEQQKYHESWHCFDVSFGIRCKLVSRHHPSVALTMAWLARSEAAAGDRMGGVEGFQLALELFDSMCNEDAEGSSFPKLKAQALVDVATLLFKDVEDAHKQGTPLDVKRLMVVGRNHQAELARAIGYLRQAELLMMPLVMDAHHASIRAMRILTEACEELTVRVTVDEEAAMSAAERVKRIDTWAKPQSDRPHDQGLTSDALWYRKSHKIFRLR</sequence>
<dbReference type="VEuPathDB" id="TriTrypDB:BSAL_14670"/>
<dbReference type="PANTHER" id="PTHR44324:SF4">
    <property type="entry name" value="WD40 REPEAT DOMAIN 95"/>
    <property type="match status" value="1"/>
</dbReference>
<feature type="domain" description="Clu" evidence="4">
    <location>
        <begin position="1249"/>
        <end position="1505"/>
    </location>
</feature>
<dbReference type="PANTHER" id="PTHR44324">
    <property type="entry name" value="WD40 REPEAT DOMAIN 95"/>
    <property type="match status" value="1"/>
</dbReference>
<feature type="repeat" description="WD" evidence="2">
    <location>
        <begin position="118"/>
        <end position="147"/>
    </location>
</feature>
<dbReference type="EMBL" id="CYKH01001630">
    <property type="protein sequence ID" value="CUG88271.1"/>
    <property type="molecule type" value="Genomic_DNA"/>
</dbReference>
<dbReference type="InterPro" id="IPR011047">
    <property type="entry name" value="Quinoprotein_ADH-like_sf"/>
</dbReference>
<dbReference type="PROSITE" id="PS50294">
    <property type="entry name" value="WD_REPEATS_REGION"/>
    <property type="match status" value="1"/>
</dbReference>
<dbReference type="InterPro" id="IPR001680">
    <property type="entry name" value="WD40_rpt"/>
</dbReference>
<evidence type="ECO:0000256" key="3">
    <source>
        <dbReference type="PROSITE-ProRule" id="PRU00339"/>
    </source>
</evidence>
<dbReference type="PROSITE" id="PS51823">
    <property type="entry name" value="CLU"/>
    <property type="match status" value="1"/>
</dbReference>
<dbReference type="InterPro" id="IPR015943">
    <property type="entry name" value="WD40/YVTN_repeat-like_dom_sf"/>
</dbReference>
<keyword evidence="1" id="KW-0677">Repeat</keyword>
<evidence type="ECO:0000256" key="1">
    <source>
        <dbReference type="ARBA" id="ARBA00022737"/>
    </source>
</evidence>
<dbReference type="InterPro" id="IPR036322">
    <property type="entry name" value="WD40_repeat_dom_sf"/>
</dbReference>
<feature type="repeat" description="TPR" evidence="3">
    <location>
        <begin position="2023"/>
        <end position="2056"/>
    </location>
</feature>
<feature type="repeat" description="WD" evidence="2">
    <location>
        <begin position="422"/>
        <end position="464"/>
    </location>
</feature>
<gene>
    <name evidence="5" type="ORF">BSAL_14670</name>
</gene>
<dbReference type="SUPFAM" id="SSF48452">
    <property type="entry name" value="TPR-like"/>
    <property type="match status" value="1"/>
</dbReference>
<dbReference type="InterPro" id="IPR025697">
    <property type="entry name" value="CLU_dom"/>
</dbReference>
<reference evidence="6" key="1">
    <citation type="submission" date="2015-09" db="EMBL/GenBank/DDBJ databases">
        <authorList>
            <consortium name="Pathogen Informatics"/>
        </authorList>
    </citation>
    <scope>NUCLEOTIDE SEQUENCE [LARGE SCALE GENOMIC DNA]</scope>
    <source>
        <strain evidence="6">Lake Konstanz</strain>
    </source>
</reference>
<accession>A0A0S4J9U4</accession>
<dbReference type="SUPFAM" id="SSF50978">
    <property type="entry name" value="WD40 repeat-like"/>
    <property type="match status" value="1"/>
</dbReference>
<dbReference type="PROSITE" id="PS50082">
    <property type="entry name" value="WD_REPEATS_2"/>
    <property type="match status" value="2"/>
</dbReference>
<protein>
    <submittedName>
        <fullName evidence="5">WD40 repeat-containing protein, putative</fullName>
    </submittedName>
</protein>
<keyword evidence="2" id="KW-0853">WD repeat</keyword>
<evidence type="ECO:0000259" key="4">
    <source>
        <dbReference type="PROSITE" id="PS51823"/>
    </source>
</evidence>
<evidence type="ECO:0000313" key="5">
    <source>
        <dbReference type="EMBL" id="CUG88271.1"/>
    </source>
</evidence>
<name>A0A0S4J9U4_BODSA</name>
<dbReference type="Pfam" id="PF00400">
    <property type="entry name" value="WD40"/>
    <property type="match status" value="3"/>
</dbReference>
<dbReference type="SMART" id="SM00320">
    <property type="entry name" value="WD40"/>
    <property type="match status" value="6"/>
</dbReference>
<keyword evidence="6" id="KW-1185">Reference proteome</keyword>
<dbReference type="Pfam" id="PF12807">
    <property type="entry name" value="eIF3_p135"/>
    <property type="match status" value="1"/>
</dbReference>
<dbReference type="InterPro" id="IPR019734">
    <property type="entry name" value="TPR_rpt"/>
</dbReference>
<proteinExistence type="predicted"/>
<organism evidence="5 6">
    <name type="scientific">Bodo saltans</name>
    <name type="common">Flagellated protozoan</name>
    <dbReference type="NCBI Taxonomy" id="75058"/>
    <lineage>
        <taxon>Eukaryota</taxon>
        <taxon>Discoba</taxon>
        <taxon>Euglenozoa</taxon>
        <taxon>Kinetoplastea</taxon>
        <taxon>Metakinetoplastina</taxon>
        <taxon>Eubodonida</taxon>
        <taxon>Bodonidae</taxon>
        <taxon>Bodo</taxon>
    </lineage>
</organism>
<evidence type="ECO:0000256" key="2">
    <source>
        <dbReference type="PROSITE-ProRule" id="PRU00221"/>
    </source>
</evidence>
<dbReference type="OrthoDB" id="75172at2759"/>
<evidence type="ECO:0000313" key="6">
    <source>
        <dbReference type="Proteomes" id="UP000051952"/>
    </source>
</evidence>
<dbReference type="InterPro" id="IPR011990">
    <property type="entry name" value="TPR-like_helical_dom_sf"/>
</dbReference>
<dbReference type="PROSITE" id="PS50005">
    <property type="entry name" value="TPR"/>
    <property type="match status" value="1"/>
</dbReference>
<dbReference type="Gene3D" id="1.25.40.10">
    <property type="entry name" value="Tetratricopeptide repeat domain"/>
    <property type="match status" value="2"/>
</dbReference>
<dbReference type="SUPFAM" id="SSF50998">
    <property type="entry name" value="Quinoprotein alcohol dehydrogenase-like"/>
    <property type="match status" value="1"/>
</dbReference>
<keyword evidence="3" id="KW-0802">TPR repeat</keyword>
<dbReference type="Gene3D" id="2.130.10.10">
    <property type="entry name" value="YVTN repeat-like/Quinoprotein amine dehydrogenase"/>
    <property type="match status" value="3"/>
</dbReference>
<dbReference type="InterPro" id="IPR051242">
    <property type="entry name" value="WD-EF-hand_domain"/>
</dbReference>
<dbReference type="Proteomes" id="UP000051952">
    <property type="component" value="Unassembled WGS sequence"/>
</dbReference>